<name>A0ABT6FPP8_9FLAO</name>
<keyword evidence="1" id="KW-1133">Transmembrane helix</keyword>
<evidence type="ECO:0000256" key="1">
    <source>
        <dbReference type="SAM" id="Phobius"/>
    </source>
</evidence>
<dbReference type="Proteomes" id="UP001153642">
    <property type="component" value="Unassembled WGS sequence"/>
</dbReference>
<dbReference type="RefSeq" id="WP_277898856.1">
    <property type="nucleotide sequence ID" value="NZ_JAPMUA010000001.1"/>
</dbReference>
<gene>
    <name evidence="2" type="ORF">OSR52_04545</name>
</gene>
<keyword evidence="1" id="KW-0812">Transmembrane</keyword>
<keyword evidence="3" id="KW-1185">Reference proteome</keyword>
<dbReference type="InterPro" id="IPR025636">
    <property type="entry name" value="DUF4294"/>
</dbReference>
<sequence length="255" mass="30580">MHKLFAIFECYKYTILFKSFLLILCIFHFAIGWSQVVQKDTLSNSPADSTEVEYYFFEGDSVPKKTIELDPVYLFQNLKFASYKDKVRYYILKRKTIKVYPYAKLAAERLTELTERLDRVKSKSKRRQYTKIIQRYIEDEFSAELKKLTRTEGQILVKLIHRQTGITTFNLVKELRSGWRAFWYNTTAKMFDIDLKREYHPESVHEDYLIEDILQRAFAGGKLERQETALNFDYDELSNQWRDQNKNISFEDKKD</sequence>
<protein>
    <submittedName>
        <fullName evidence="2">DUF4294 domain-containing protein</fullName>
    </submittedName>
</protein>
<proteinExistence type="predicted"/>
<accession>A0ABT6FPP8</accession>
<keyword evidence="1" id="KW-0472">Membrane</keyword>
<comment type="caution">
    <text evidence="2">The sequence shown here is derived from an EMBL/GenBank/DDBJ whole genome shotgun (WGS) entry which is preliminary data.</text>
</comment>
<evidence type="ECO:0000313" key="3">
    <source>
        <dbReference type="Proteomes" id="UP001153642"/>
    </source>
</evidence>
<reference evidence="2" key="1">
    <citation type="submission" date="2022-11" db="EMBL/GenBank/DDBJ databases">
        <title>High-quality draft genome sequence of Galbibacter sp. strain CMA-7.</title>
        <authorList>
            <person name="Wei L."/>
            <person name="Dong C."/>
            <person name="Shao Z."/>
        </authorList>
    </citation>
    <scope>NUCLEOTIDE SEQUENCE</scope>
    <source>
        <strain evidence="2">CMA-7</strain>
    </source>
</reference>
<organism evidence="2 3">
    <name type="scientific">Galbibacter pacificus</name>
    <dbReference type="NCBI Taxonomy" id="2996052"/>
    <lineage>
        <taxon>Bacteria</taxon>
        <taxon>Pseudomonadati</taxon>
        <taxon>Bacteroidota</taxon>
        <taxon>Flavobacteriia</taxon>
        <taxon>Flavobacteriales</taxon>
        <taxon>Flavobacteriaceae</taxon>
        <taxon>Galbibacter</taxon>
    </lineage>
</organism>
<dbReference type="EMBL" id="JAPMUA010000001">
    <property type="protein sequence ID" value="MDG3585127.1"/>
    <property type="molecule type" value="Genomic_DNA"/>
</dbReference>
<dbReference type="Pfam" id="PF14127">
    <property type="entry name" value="DUF4294"/>
    <property type="match status" value="1"/>
</dbReference>
<evidence type="ECO:0000313" key="2">
    <source>
        <dbReference type="EMBL" id="MDG3585127.1"/>
    </source>
</evidence>
<feature type="transmembrane region" description="Helical" evidence="1">
    <location>
        <begin position="12"/>
        <end position="33"/>
    </location>
</feature>